<organism evidence="2 3">
    <name type="scientific">Polyplosphaeria fusca</name>
    <dbReference type="NCBI Taxonomy" id="682080"/>
    <lineage>
        <taxon>Eukaryota</taxon>
        <taxon>Fungi</taxon>
        <taxon>Dikarya</taxon>
        <taxon>Ascomycota</taxon>
        <taxon>Pezizomycotina</taxon>
        <taxon>Dothideomycetes</taxon>
        <taxon>Pleosporomycetidae</taxon>
        <taxon>Pleosporales</taxon>
        <taxon>Tetraplosphaeriaceae</taxon>
        <taxon>Polyplosphaeria</taxon>
    </lineage>
</organism>
<evidence type="ECO:0000256" key="1">
    <source>
        <dbReference type="SAM" id="MobiDB-lite"/>
    </source>
</evidence>
<reference evidence="2" key="1">
    <citation type="journal article" date="2020" name="Stud. Mycol.">
        <title>101 Dothideomycetes genomes: a test case for predicting lifestyles and emergence of pathogens.</title>
        <authorList>
            <person name="Haridas S."/>
            <person name="Albert R."/>
            <person name="Binder M."/>
            <person name="Bloem J."/>
            <person name="Labutti K."/>
            <person name="Salamov A."/>
            <person name="Andreopoulos B."/>
            <person name="Baker S."/>
            <person name="Barry K."/>
            <person name="Bills G."/>
            <person name="Bluhm B."/>
            <person name="Cannon C."/>
            <person name="Castanera R."/>
            <person name="Culley D."/>
            <person name="Daum C."/>
            <person name="Ezra D."/>
            <person name="Gonzalez J."/>
            <person name="Henrissat B."/>
            <person name="Kuo A."/>
            <person name="Liang C."/>
            <person name="Lipzen A."/>
            <person name="Lutzoni F."/>
            <person name="Magnuson J."/>
            <person name="Mondo S."/>
            <person name="Nolan M."/>
            <person name="Ohm R."/>
            <person name="Pangilinan J."/>
            <person name="Park H.-J."/>
            <person name="Ramirez L."/>
            <person name="Alfaro M."/>
            <person name="Sun H."/>
            <person name="Tritt A."/>
            <person name="Yoshinaga Y."/>
            <person name="Zwiers L.-H."/>
            <person name="Turgeon B."/>
            <person name="Goodwin S."/>
            <person name="Spatafora J."/>
            <person name="Crous P."/>
            <person name="Grigoriev I."/>
        </authorList>
    </citation>
    <scope>NUCLEOTIDE SEQUENCE</scope>
    <source>
        <strain evidence="2">CBS 125425</strain>
    </source>
</reference>
<dbReference type="EMBL" id="ML996235">
    <property type="protein sequence ID" value="KAF2729789.1"/>
    <property type="molecule type" value="Genomic_DNA"/>
</dbReference>
<name>A0A9P4QNJ5_9PLEO</name>
<feature type="compositionally biased region" description="Low complexity" evidence="1">
    <location>
        <begin position="252"/>
        <end position="295"/>
    </location>
</feature>
<protein>
    <submittedName>
        <fullName evidence="2">Uncharacterized protein</fullName>
    </submittedName>
</protein>
<feature type="region of interest" description="Disordered" evidence="1">
    <location>
        <begin position="1"/>
        <end position="21"/>
    </location>
</feature>
<keyword evidence="3" id="KW-1185">Reference proteome</keyword>
<sequence length="295" mass="31276">MVQRPTDEALDEEPQQATRRDARYPGLAATVAAVRAPPGVAAWRASLWRGLAGTGREGLHDGPEDFVQMICRAVLERRAPNGRCQTGSQSGLFVREACDEDGVAAASSAAALQCRRRGGGSASFWNLRRQAFDGHSSTPPSADDRPATLRGRPVRKRARTSQDDRGAAVREWVCLLLRAREGEMSHAARAGRAKSRAEYNMLPCRLQTETDSLSFYLHCTAPAPAPARPTTAGALLLGASALARCPDDDVTEAPTAPTTAPTTQQRQSTAARCTTAPPGPAAAAASPAVTRCAPR</sequence>
<evidence type="ECO:0000313" key="3">
    <source>
        <dbReference type="Proteomes" id="UP000799444"/>
    </source>
</evidence>
<feature type="region of interest" description="Disordered" evidence="1">
    <location>
        <begin position="247"/>
        <end position="295"/>
    </location>
</feature>
<dbReference type="AlphaFoldDB" id="A0A9P4QNJ5"/>
<proteinExistence type="predicted"/>
<comment type="caution">
    <text evidence="2">The sequence shown here is derived from an EMBL/GenBank/DDBJ whole genome shotgun (WGS) entry which is preliminary data.</text>
</comment>
<gene>
    <name evidence="2" type="ORF">EJ04DRAFT_587893</name>
</gene>
<evidence type="ECO:0000313" key="2">
    <source>
        <dbReference type="EMBL" id="KAF2729789.1"/>
    </source>
</evidence>
<accession>A0A9P4QNJ5</accession>
<dbReference type="Proteomes" id="UP000799444">
    <property type="component" value="Unassembled WGS sequence"/>
</dbReference>
<feature type="region of interest" description="Disordered" evidence="1">
    <location>
        <begin position="131"/>
        <end position="163"/>
    </location>
</feature>